<dbReference type="Pfam" id="PF17963">
    <property type="entry name" value="Big_9"/>
    <property type="match status" value="1"/>
</dbReference>
<name>A0A4Q2SIP8_9ACTN</name>
<dbReference type="Proteomes" id="UP000291101">
    <property type="component" value="Unassembled WGS sequence"/>
</dbReference>
<reference evidence="2 3" key="1">
    <citation type="submission" date="2019-01" db="EMBL/GenBank/DDBJ databases">
        <title>Novel species of Nocardioides.</title>
        <authorList>
            <person name="Liu Q."/>
            <person name="X Y.-H."/>
        </authorList>
    </citation>
    <scope>NUCLEOTIDE SEQUENCE [LARGE SCALE GENOMIC DNA]</scope>
    <source>
        <strain evidence="2 3">HLT2-9</strain>
    </source>
</reference>
<dbReference type="Pfam" id="PF01391">
    <property type="entry name" value="Collagen"/>
    <property type="match status" value="1"/>
</dbReference>
<accession>A0A4Q2SIP8</accession>
<evidence type="ECO:0000313" key="3">
    <source>
        <dbReference type="Proteomes" id="UP000291101"/>
    </source>
</evidence>
<evidence type="ECO:0000313" key="2">
    <source>
        <dbReference type="EMBL" id="RYC05252.1"/>
    </source>
</evidence>
<dbReference type="Gene3D" id="2.60.40.3440">
    <property type="match status" value="2"/>
</dbReference>
<dbReference type="EMBL" id="SDWV01000028">
    <property type="protein sequence ID" value="RYC05252.1"/>
    <property type="molecule type" value="Genomic_DNA"/>
</dbReference>
<protein>
    <submittedName>
        <fullName evidence="2">Uncharacterized protein</fullName>
    </submittedName>
</protein>
<dbReference type="AlphaFoldDB" id="A0A4Q2SIP8"/>
<organism evidence="2 3">
    <name type="scientific">Nocardioides zhouii</name>
    <dbReference type="NCBI Taxonomy" id="1168729"/>
    <lineage>
        <taxon>Bacteria</taxon>
        <taxon>Bacillati</taxon>
        <taxon>Actinomycetota</taxon>
        <taxon>Actinomycetes</taxon>
        <taxon>Propionibacteriales</taxon>
        <taxon>Nocardioidaceae</taxon>
        <taxon>Nocardioides</taxon>
    </lineage>
</organism>
<feature type="compositionally biased region" description="Low complexity" evidence="1">
    <location>
        <begin position="187"/>
        <end position="222"/>
    </location>
</feature>
<evidence type="ECO:0000256" key="1">
    <source>
        <dbReference type="SAM" id="MobiDB-lite"/>
    </source>
</evidence>
<comment type="caution">
    <text evidence="2">The sequence shown here is derived from an EMBL/GenBank/DDBJ whole genome shotgun (WGS) entry which is preliminary data.</text>
</comment>
<gene>
    <name evidence="2" type="ORF">EUA94_20005</name>
</gene>
<keyword evidence="3" id="KW-1185">Reference proteome</keyword>
<feature type="region of interest" description="Disordered" evidence="1">
    <location>
        <begin position="186"/>
        <end position="222"/>
    </location>
</feature>
<dbReference type="InterPro" id="IPR008160">
    <property type="entry name" value="Collagen"/>
</dbReference>
<dbReference type="OrthoDB" id="134475at2"/>
<sequence length="347" mass="34050">MLHNAALPFLVECSGGTGAGSPDVLIASWPTKGTLSIAPGGTSTDGWVVYTPAPGQSGPDSFTYRGISPGSGSGGSDELSPVRTVSMVIGAGTAPTCWADSQSVAPGTSTVLRLVCDSAGDPITSLSITQAPQHGALGIADINSGRVTYTPGTGYTGPDTFSFRATSVCGAASCQAEVAPFDLTVLPAQSGPQGPAGSAGPAGPAGPAGENGADGATGPAGAAGAVGATGPAGAAGATGPVGPAGPVTLVDRLAVVSSTARLTAVAGRRVRLAYALTRDAGVVLEVRRNGRPVARVVQAATAGRSTITWNGKVRGRPAPDGRYTLVLTATVAGQRSSDQVLLVVRRL</sequence>
<dbReference type="Gene3D" id="2.60.40.4070">
    <property type="match status" value="1"/>
</dbReference>
<dbReference type="RefSeq" id="WP_129428613.1">
    <property type="nucleotide sequence ID" value="NZ_SDWV01000028.1"/>
</dbReference>
<proteinExistence type="predicted"/>